<keyword evidence="3" id="KW-0560">Oxidoreductase</keyword>
<dbReference type="InterPro" id="IPR012675">
    <property type="entry name" value="Beta-grasp_dom_sf"/>
</dbReference>
<keyword evidence="4" id="KW-0408">Iron</keyword>
<sequence>MTEAVRLGINGQRVDVRAPIGRTLAEVLRDDLGLTGTKVACGEGHCGACTVLADGKPRLSCISLVHQFDGAEITTIEGLRDHPLVNAFVTADALQCGFCTPGQIVSAAALVAEKPEPSREEIRHAMAGNICRCGAYPKIEEAITRWRD</sequence>
<dbReference type="SUPFAM" id="SSF47741">
    <property type="entry name" value="CO dehydrogenase ISP C-domain like"/>
    <property type="match status" value="1"/>
</dbReference>
<reference evidence="8" key="1">
    <citation type="journal article" date="2019" name="Int. J. Syst. Evol. Microbiol.">
        <title>The Global Catalogue of Microorganisms (GCM) 10K type strain sequencing project: providing services to taxonomists for standard genome sequencing and annotation.</title>
        <authorList>
            <consortium name="The Broad Institute Genomics Platform"/>
            <consortium name="The Broad Institute Genome Sequencing Center for Infectious Disease"/>
            <person name="Wu L."/>
            <person name="Ma J."/>
        </authorList>
    </citation>
    <scope>NUCLEOTIDE SEQUENCE [LARGE SCALE GENOMIC DNA]</scope>
    <source>
        <strain evidence="8">CGMCC 4.7241</strain>
    </source>
</reference>
<protein>
    <submittedName>
        <fullName evidence="7">(2Fe-2S)-binding protein</fullName>
    </submittedName>
</protein>
<dbReference type="PANTHER" id="PTHR44379">
    <property type="entry name" value="OXIDOREDUCTASE WITH IRON-SULFUR SUBUNIT"/>
    <property type="match status" value="1"/>
</dbReference>
<accession>A0ABV7YEW5</accession>
<dbReference type="RefSeq" id="WP_205120733.1">
    <property type="nucleotide sequence ID" value="NZ_JAFBCM010000001.1"/>
</dbReference>
<dbReference type="EMBL" id="JBHRZH010000012">
    <property type="protein sequence ID" value="MFC3762195.1"/>
    <property type="molecule type" value="Genomic_DNA"/>
</dbReference>
<evidence type="ECO:0000256" key="3">
    <source>
        <dbReference type="ARBA" id="ARBA00023002"/>
    </source>
</evidence>
<evidence type="ECO:0000256" key="5">
    <source>
        <dbReference type="ARBA" id="ARBA00023014"/>
    </source>
</evidence>
<dbReference type="Pfam" id="PF01799">
    <property type="entry name" value="Fer2_2"/>
    <property type="match status" value="1"/>
</dbReference>
<evidence type="ECO:0000313" key="7">
    <source>
        <dbReference type="EMBL" id="MFC3762195.1"/>
    </source>
</evidence>
<dbReference type="InterPro" id="IPR006058">
    <property type="entry name" value="2Fe2S_fd_BS"/>
</dbReference>
<name>A0ABV7YEW5_9ACTN</name>
<keyword evidence="2" id="KW-0479">Metal-binding</keyword>
<dbReference type="Proteomes" id="UP001595699">
    <property type="component" value="Unassembled WGS sequence"/>
</dbReference>
<evidence type="ECO:0000256" key="2">
    <source>
        <dbReference type="ARBA" id="ARBA00022723"/>
    </source>
</evidence>
<keyword evidence="8" id="KW-1185">Reference proteome</keyword>
<keyword evidence="5" id="KW-0411">Iron-sulfur</keyword>
<keyword evidence="1" id="KW-0001">2Fe-2S</keyword>
<dbReference type="Pfam" id="PF00111">
    <property type="entry name" value="Fer2"/>
    <property type="match status" value="1"/>
</dbReference>
<feature type="domain" description="2Fe-2S ferredoxin-type" evidence="6">
    <location>
        <begin position="3"/>
        <end position="79"/>
    </location>
</feature>
<dbReference type="InterPro" id="IPR002888">
    <property type="entry name" value="2Fe-2S-bd"/>
</dbReference>
<dbReference type="PANTHER" id="PTHR44379:SF2">
    <property type="entry name" value="BLR6218 PROTEIN"/>
    <property type="match status" value="1"/>
</dbReference>
<dbReference type="Gene3D" id="1.10.150.120">
    <property type="entry name" value="[2Fe-2S]-binding domain"/>
    <property type="match status" value="1"/>
</dbReference>
<evidence type="ECO:0000313" key="8">
    <source>
        <dbReference type="Proteomes" id="UP001595699"/>
    </source>
</evidence>
<proteinExistence type="predicted"/>
<dbReference type="SUPFAM" id="SSF54292">
    <property type="entry name" value="2Fe-2S ferredoxin-like"/>
    <property type="match status" value="1"/>
</dbReference>
<dbReference type="Gene3D" id="3.10.20.30">
    <property type="match status" value="1"/>
</dbReference>
<evidence type="ECO:0000259" key="6">
    <source>
        <dbReference type="PROSITE" id="PS51085"/>
    </source>
</evidence>
<dbReference type="PROSITE" id="PS51085">
    <property type="entry name" value="2FE2S_FER_2"/>
    <property type="match status" value="1"/>
</dbReference>
<dbReference type="CDD" id="cd00207">
    <property type="entry name" value="fer2"/>
    <property type="match status" value="1"/>
</dbReference>
<organism evidence="7 8">
    <name type="scientific">Tenggerimyces flavus</name>
    <dbReference type="NCBI Taxonomy" id="1708749"/>
    <lineage>
        <taxon>Bacteria</taxon>
        <taxon>Bacillati</taxon>
        <taxon>Actinomycetota</taxon>
        <taxon>Actinomycetes</taxon>
        <taxon>Propionibacteriales</taxon>
        <taxon>Nocardioidaceae</taxon>
        <taxon>Tenggerimyces</taxon>
    </lineage>
</organism>
<dbReference type="InterPro" id="IPR036010">
    <property type="entry name" value="2Fe-2S_ferredoxin-like_sf"/>
</dbReference>
<dbReference type="InterPro" id="IPR036884">
    <property type="entry name" value="2Fe-2S-bd_dom_sf"/>
</dbReference>
<comment type="caution">
    <text evidence="7">The sequence shown here is derived from an EMBL/GenBank/DDBJ whole genome shotgun (WGS) entry which is preliminary data.</text>
</comment>
<gene>
    <name evidence="7" type="ORF">ACFOUW_15240</name>
</gene>
<evidence type="ECO:0000256" key="1">
    <source>
        <dbReference type="ARBA" id="ARBA00022714"/>
    </source>
</evidence>
<dbReference type="PROSITE" id="PS00197">
    <property type="entry name" value="2FE2S_FER_1"/>
    <property type="match status" value="1"/>
</dbReference>
<dbReference type="InterPro" id="IPR051452">
    <property type="entry name" value="Diverse_Oxidoreductases"/>
</dbReference>
<dbReference type="InterPro" id="IPR001041">
    <property type="entry name" value="2Fe-2S_ferredoxin-type"/>
</dbReference>
<evidence type="ECO:0000256" key="4">
    <source>
        <dbReference type="ARBA" id="ARBA00023004"/>
    </source>
</evidence>